<organism evidence="1 2">
    <name type="scientific">Westerdykella ornata</name>
    <dbReference type="NCBI Taxonomy" id="318751"/>
    <lineage>
        <taxon>Eukaryota</taxon>
        <taxon>Fungi</taxon>
        <taxon>Dikarya</taxon>
        <taxon>Ascomycota</taxon>
        <taxon>Pezizomycotina</taxon>
        <taxon>Dothideomycetes</taxon>
        <taxon>Pleosporomycetidae</taxon>
        <taxon>Pleosporales</taxon>
        <taxon>Sporormiaceae</taxon>
        <taxon>Westerdykella</taxon>
    </lineage>
</organism>
<name>A0A6A6J877_WESOR</name>
<dbReference type="OrthoDB" id="5952526at2759"/>
<reference evidence="1" key="1">
    <citation type="journal article" date="2020" name="Stud. Mycol.">
        <title>101 Dothideomycetes genomes: a test case for predicting lifestyles and emergence of pathogens.</title>
        <authorList>
            <person name="Haridas S."/>
            <person name="Albert R."/>
            <person name="Binder M."/>
            <person name="Bloem J."/>
            <person name="Labutti K."/>
            <person name="Salamov A."/>
            <person name="Andreopoulos B."/>
            <person name="Baker S."/>
            <person name="Barry K."/>
            <person name="Bills G."/>
            <person name="Bluhm B."/>
            <person name="Cannon C."/>
            <person name="Castanera R."/>
            <person name="Culley D."/>
            <person name="Daum C."/>
            <person name="Ezra D."/>
            <person name="Gonzalez J."/>
            <person name="Henrissat B."/>
            <person name="Kuo A."/>
            <person name="Liang C."/>
            <person name="Lipzen A."/>
            <person name="Lutzoni F."/>
            <person name="Magnuson J."/>
            <person name="Mondo S."/>
            <person name="Nolan M."/>
            <person name="Ohm R."/>
            <person name="Pangilinan J."/>
            <person name="Park H.-J."/>
            <person name="Ramirez L."/>
            <person name="Alfaro M."/>
            <person name="Sun H."/>
            <person name="Tritt A."/>
            <person name="Yoshinaga Y."/>
            <person name="Zwiers L.-H."/>
            <person name="Turgeon B."/>
            <person name="Goodwin S."/>
            <person name="Spatafora J."/>
            <person name="Crous P."/>
            <person name="Grigoriev I."/>
        </authorList>
    </citation>
    <scope>NUCLEOTIDE SEQUENCE</scope>
    <source>
        <strain evidence="1">CBS 379.55</strain>
    </source>
</reference>
<evidence type="ECO:0000313" key="1">
    <source>
        <dbReference type="EMBL" id="KAF2272208.1"/>
    </source>
</evidence>
<protein>
    <submittedName>
        <fullName evidence="1">Uncharacterized protein</fullName>
    </submittedName>
</protein>
<dbReference type="RefSeq" id="XP_033649747.1">
    <property type="nucleotide sequence ID" value="XM_033799273.1"/>
</dbReference>
<dbReference type="EMBL" id="ML986524">
    <property type="protein sequence ID" value="KAF2272208.1"/>
    <property type="molecule type" value="Genomic_DNA"/>
</dbReference>
<dbReference type="GeneID" id="54552448"/>
<dbReference type="AlphaFoldDB" id="A0A6A6J877"/>
<accession>A0A6A6J877</accession>
<gene>
    <name evidence="1" type="ORF">EI97DRAFT_437100</name>
</gene>
<evidence type="ECO:0000313" key="2">
    <source>
        <dbReference type="Proteomes" id="UP000800097"/>
    </source>
</evidence>
<dbReference type="Proteomes" id="UP000800097">
    <property type="component" value="Unassembled WGS sequence"/>
</dbReference>
<keyword evidence="2" id="KW-1185">Reference proteome</keyword>
<proteinExistence type="predicted"/>
<sequence length="171" mass="19077">MSWVCAAVITGLDDFQLNNLELPARILSQFDILETVQPFVDASRWLGLSHLVPLALLKWHILRDLSMLANARLNRAAAGIEGADAGLARVNVSSATAAREDIMNASYQDLESFFKTVKGQLSELFHAVVREDPNFWPAIWDGEIYLSLDGQDLARHLRPASVQAVKYNWQS</sequence>